<sequence>MASVEWMVAEDHASETLQHPSMDVGIGFNALNIGPTMFTYAFCDVVRLEEDALPGEEPMYNNCNVIWKDGCRH</sequence>
<dbReference type="Proteomes" id="UP001497522">
    <property type="component" value="Chromosome 3"/>
</dbReference>
<name>A0ABP1BB17_9BRYO</name>
<reference evidence="1" key="1">
    <citation type="submission" date="2024-03" db="EMBL/GenBank/DDBJ databases">
        <authorList>
            <consortium name="ELIXIR-Norway"/>
            <consortium name="Elixir Norway"/>
        </authorList>
    </citation>
    <scope>NUCLEOTIDE SEQUENCE</scope>
</reference>
<organism evidence="1 2">
    <name type="scientific">Sphagnum jensenii</name>
    <dbReference type="NCBI Taxonomy" id="128206"/>
    <lineage>
        <taxon>Eukaryota</taxon>
        <taxon>Viridiplantae</taxon>
        <taxon>Streptophyta</taxon>
        <taxon>Embryophyta</taxon>
        <taxon>Bryophyta</taxon>
        <taxon>Sphagnophytina</taxon>
        <taxon>Sphagnopsida</taxon>
        <taxon>Sphagnales</taxon>
        <taxon>Sphagnaceae</taxon>
        <taxon>Sphagnum</taxon>
    </lineage>
</organism>
<accession>A0ABP1BB17</accession>
<proteinExistence type="predicted"/>
<evidence type="ECO:0000313" key="2">
    <source>
        <dbReference type="Proteomes" id="UP001497522"/>
    </source>
</evidence>
<gene>
    <name evidence="1" type="ORF">CSSPJE1EN2_LOCUS15039</name>
</gene>
<evidence type="ECO:0000313" key="1">
    <source>
        <dbReference type="EMBL" id="CAK9872469.1"/>
    </source>
</evidence>
<keyword evidence="2" id="KW-1185">Reference proteome</keyword>
<dbReference type="EMBL" id="OZ023704">
    <property type="protein sequence ID" value="CAK9872469.1"/>
    <property type="molecule type" value="Genomic_DNA"/>
</dbReference>
<protein>
    <submittedName>
        <fullName evidence="1">Uncharacterized protein</fullName>
    </submittedName>
</protein>